<dbReference type="EMBL" id="JACGWJ010001123">
    <property type="protein sequence ID" value="KAL0284590.1"/>
    <property type="molecule type" value="Genomic_DNA"/>
</dbReference>
<dbReference type="PANTHER" id="PTHR33116:SF76">
    <property type="entry name" value="DUF4283 DOMAIN-CONTAINING PROTEIN"/>
    <property type="match status" value="1"/>
</dbReference>
<dbReference type="AlphaFoldDB" id="A0AAW2ISF2"/>
<organism evidence="1">
    <name type="scientific">Sesamum radiatum</name>
    <name type="common">Black benniseed</name>
    <dbReference type="NCBI Taxonomy" id="300843"/>
    <lineage>
        <taxon>Eukaryota</taxon>
        <taxon>Viridiplantae</taxon>
        <taxon>Streptophyta</taxon>
        <taxon>Embryophyta</taxon>
        <taxon>Tracheophyta</taxon>
        <taxon>Spermatophyta</taxon>
        <taxon>Magnoliopsida</taxon>
        <taxon>eudicotyledons</taxon>
        <taxon>Gunneridae</taxon>
        <taxon>Pentapetalae</taxon>
        <taxon>asterids</taxon>
        <taxon>lamiids</taxon>
        <taxon>Lamiales</taxon>
        <taxon>Pedaliaceae</taxon>
        <taxon>Sesamum</taxon>
    </lineage>
</organism>
<reference evidence="1" key="1">
    <citation type="submission" date="2020-06" db="EMBL/GenBank/DDBJ databases">
        <authorList>
            <person name="Li T."/>
            <person name="Hu X."/>
            <person name="Zhang T."/>
            <person name="Song X."/>
            <person name="Zhang H."/>
            <person name="Dai N."/>
            <person name="Sheng W."/>
            <person name="Hou X."/>
            <person name="Wei L."/>
        </authorList>
    </citation>
    <scope>NUCLEOTIDE SEQUENCE</scope>
    <source>
        <strain evidence="1">G02</strain>
        <tissue evidence="1">Leaf</tissue>
    </source>
</reference>
<name>A0AAW2ISF2_SESRA</name>
<sequence length="457" mass="52524">MPLFVYLSSHLDSEAGSWSVSLRSPTLSILMEEFMVFSKVLEDYDRVTLCPLTSVLEEFGNLSGLFVNPSKSQLLLSKSAATTISDLLSVLNFHLGSLPVTYLGLPMVSSKLFVSDCRSLLLKVDRRISGWGSLQLSFAARTQLIKSVLCSLSVYWSSAFVLPKTVIHCLEKKLRKFLWQGNSSSGYAKVPWHQVCQPRECGGLSIPDLLGLNKALMCKHLWDFLTRKESSIWVNWVWRFRLHKRSIWDQRQCNSTWAWRKLIKLLPLIQPKLRFHIGNGDTIWLWTDPWHSLGPLVLVSSGSCLPKRPSSHWPSIRFQTLFRYSRHELAMALYLITSPPNYSRRAPAHSRRQCLSLLRSRVKFPWPHTHWSLGVVWALVKFIGRHMINAAYRAALASSVYHIWQERNNRRFTGLSSTPESVAAFVADQIRLRILSDNLPRSLQSVVVYRTWHIPWV</sequence>
<accession>A0AAW2ISF2</accession>
<comment type="caution">
    <text evidence="1">The sequence shown here is derived from an EMBL/GenBank/DDBJ whole genome shotgun (WGS) entry which is preliminary data.</text>
</comment>
<dbReference type="PANTHER" id="PTHR33116">
    <property type="entry name" value="REVERSE TRANSCRIPTASE ZINC-BINDING DOMAIN-CONTAINING PROTEIN-RELATED-RELATED"/>
    <property type="match status" value="1"/>
</dbReference>
<protein>
    <submittedName>
        <fullName evidence="1">Uncharacterized protein</fullName>
    </submittedName>
</protein>
<reference evidence="1" key="2">
    <citation type="journal article" date="2024" name="Plant">
        <title>Genomic evolution and insights into agronomic trait innovations of Sesamum species.</title>
        <authorList>
            <person name="Miao H."/>
            <person name="Wang L."/>
            <person name="Qu L."/>
            <person name="Liu H."/>
            <person name="Sun Y."/>
            <person name="Le M."/>
            <person name="Wang Q."/>
            <person name="Wei S."/>
            <person name="Zheng Y."/>
            <person name="Lin W."/>
            <person name="Duan Y."/>
            <person name="Cao H."/>
            <person name="Xiong S."/>
            <person name="Wang X."/>
            <person name="Wei L."/>
            <person name="Li C."/>
            <person name="Ma Q."/>
            <person name="Ju M."/>
            <person name="Zhao R."/>
            <person name="Li G."/>
            <person name="Mu C."/>
            <person name="Tian Q."/>
            <person name="Mei H."/>
            <person name="Zhang T."/>
            <person name="Gao T."/>
            <person name="Zhang H."/>
        </authorList>
    </citation>
    <scope>NUCLEOTIDE SEQUENCE</scope>
    <source>
        <strain evidence="1">G02</strain>
    </source>
</reference>
<gene>
    <name evidence="1" type="ORF">Sradi_7192800</name>
</gene>
<evidence type="ECO:0000313" key="1">
    <source>
        <dbReference type="EMBL" id="KAL0284590.1"/>
    </source>
</evidence>
<proteinExistence type="predicted"/>